<dbReference type="Proteomes" id="UP000035086">
    <property type="component" value="Chromosome"/>
</dbReference>
<proteinExistence type="predicted"/>
<dbReference type="SUPFAM" id="SSF75005">
    <property type="entry name" value="Arabinanase/levansucrase/invertase"/>
    <property type="match status" value="1"/>
</dbReference>
<dbReference type="RefSeq" id="WP_039406543.1">
    <property type="nucleotide sequence ID" value="NZ_CP010310.2"/>
</dbReference>
<dbReference type="EMBL" id="CP010310">
    <property type="protein sequence ID" value="AJC20344.1"/>
    <property type="molecule type" value="Genomic_DNA"/>
</dbReference>
<evidence type="ECO:0000313" key="3">
    <source>
        <dbReference type="Proteomes" id="UP000035086"/>
    </source>
</evidence>
<sequence>MWTKLGLVFDAAKHANHEWFSNSALTPQPFRLNDETIRVFAGFRDAEGVSRIGFVDIASGDPSRILRVSKTPVLDIGRDGCFDDNGVIMGDVVKTPSGVYLFYVGFQLVKKAKFLAFSGVALSEDGGETFHRLSESPILERDRFQSTIGAIHTARYENGIWRLWFARGDGWEMINGVPYPQYHICYTETKDLLNIPRSAITCVEAVRPEYRIGRPKVYQIADGSYVMYATKGTISGEYTPSFFRSIDGIKWERDDLSLGIAPSESGWDSETLCYPTLISDDNRTLMIYNGNKMGLNGFGAAVGNQIVLA</sequence>
<reference evidence="2 4" key="3">
    <citation type="submission" date="2018-06" db="EMBL/GenBank/DDBJ databases">
        <authorList>
            <consortium name="Pathogen Informatics"/>
            <person name="Doyle S."/>
        </authorList>
    </citation>
    <scope>NUCLEOTIDE SEQUENCE [LARGE SCALE GENOMIC DNA]</scope>
    <source>
        <strain evidence="2 4">NCTC13159</strain>
    </source>
</reference>
<gene>
    <name evidence="2" type="ORF">NCTC13159_02779</name>
    <name evidence="1" type="ORF">RO07_07435</name>
</gene>
<dbReference type="Proteomes" id="UP000254589">
    <property type="component" value="Unassembled WGS sequence"/>
</dbReference>
<dbReference type="PANTHER" id="PTHR35279:SF1">
    <property type="entry name" value="ARABINANASE_LEVANSUCRASE_INVERTASE"/>
    <property type="match status" value="1"/>
</dbReference>
<keyword evidence="3" id="KW-1185">Reference proteome</keyword>
<dbReference type="AlphaFoldDB" id="A0AAJ4ZDK4"/>
<dbReference type="InterPro" id="IPR023296">
    <property type="entry name" value="Glyco_hydro_beta-prop_sf"/>
</dbReference>
<accession>A0AAJ4ZDK4</accession>
<reference evidence="3" key="1">
    <citation type="submission" date="2014-12" db="EMBL/GenBank/DDBJ databases">
        <title>Complete Genome Sequencing of Pandoraea pulmonicola DSM 16583.</title>
        <authorList>
            <person name="Chan K.-G."/>
        </authorList>
    </citation>
    <scope>NUCLEOTIDE SEQUENCE [LARGE SCALE GENOMIC DNA]</scope>
    <source>
        <strain evidence="3">DSM 16583</strain>
    </source>
</reference>
<dbReference type="PANTHER" id="PTHR35279">
    <property type="match status" value="1"/>
</dbReference>
<protein>
    <submittedName>
        <fullName evidence="2">Uncharacterized protein</fullName>
    </submittedName>
</protein>
<dbReference type="KEGG" id="ppul:RO07_07435"/>
<dbReference type="EMBL" id="UGSJ01000001">
    <property type="protein sequence ID" value="SUA91286.1"/>
    <property type="molecule type" value="Genomic_DNA"/>
</dbReference>
<evidence type="ECO:0000313" key="2">
    <source>
        <dbReference type="EMBL" id="SUA91286.1"/>
    </source>
</evidence>
<reference evidence="1" key="2">
    <citation type="submission" date="2016-11" db="EMBL/GenBank/DDBJ databases">
        <title>Complete Genome Sequencing of Pandoraea pulmonicola DSM 16583.</title>
        <authorList>
            <person name="Chan K.-G."/>
        </authorList>
    </citation>
    <scope>NUCLEOTIDE SEQUENCE</scope>
    <source>
        <strain evidence="1">DSM 16583</strain>
    </source>
</reference>
<evidence type="ECO:0000313" key="1">
    <source>
        <dbReference type="EMBL" id="AJC20344.1"/>
    </source>
</evidence>
<name>A0AAJ4ZDK4_PANPU</name>
<evidence type="ECO:0000313" key="4">
    <source>
        <dbReference type="Proteomes" id="UP000254589"/>
    </source>
</evidence>
<organism evidence="2 4">
    <name type="scientific">Pandoraea pulmonicola</name>
    <dbReference type="NCBI Taxonomy" id="93221"/>
    <lineage>
        <taxon>Bacteria</taxon>
        <taxon>Pseudomonadati</taxon>
        <taxon>Pseudomonadota</taxon>
        <taxon>Betaproteobacteria</taxon>
        <taxon>Burkholderiales</taxon>
        <taxon>Burkholderiaceae</taxon>
        <taxon>Pandoraea</taxon>
    </lineage>
</organism>
<dbReference type="Gene3D" id="2.115.10.20">
    <property type="entry name" value="Glycosyl hydrolase domain, family 43"/>
    <property type="match status" value="2"/>
</dbReference>